<dbReference type="Proteomes" id="UP000321157">
    <property type="component" value="Unassembled WGS sequence"/>
</dbReference>
<evidence type="ECO:0000313" key="1">
    <source>
        <dbReference type="EMBL" id="GEN34384.1"/>
    </source>
</evidence>
<dbReference type="AlphaFoldDB" id="A0A511V605"/>
<keyword evidence="2" id="KW-1185">Reference proteome</keyword>
<accession>A0A511V605</accession>
<comment type="caution">
    <text evidence="1">The sequence shown here is derived from an EMBL/GenBank/DDBJ whole genome shotgun (WGS) entry which is preliminary data.</text>
</comment>
<protein>
    <submittedName>
        <fullName evidence="1">Uncharacterized protein</fullName>
    </submittedName>
</protein>
<evidence type="ECO:0000313" key="2">
    <source>
        <dbReference type="Proteomes" id="UP000321157"/>
    </source>
</evidence>
<name>A0A511V605_9BACL</name>
<reference evidence="1 2" key="1">
    <citation type="submission" date="2019-07" db="EMBL/GenBank/DDBJ databases">
        <title>Whole genome shotgun sequence of Aneurinibacillus danicus NBRC 102444.</title>
        <authorList>
            <person name="Hosoyama A."/>
            <person name="Uohara A."/>
            <person name="Ohji S."/>
            <person name="Ichikawa N."/>
        </authorList>
    </citation>
    <scope>NUCLEOTIDE SEQUENCE [LARGE SCALE GENOMIC DNA]</scope>
    <source>
        <strain evidence="1 2">NBRC 102444</strain>
    </source>
</reference>
<organism evidence="1 2">
    <name type="scientific">Aneurinibacillus danicus</name>
    <dbReference type="NCBI Taxonomy" id="267746"/>
    <lineage>
        <taxon>Bacteria</taxon>
        <taxon>Bacillati</taxon>
        <taxon>Bacillota</taxon>
        <taxon>Bacilli</taxon>
        <taxon>Bacillales</taxon>
        <taxon>Paenibacillaceae</taxon>
        <taxon>Aneurinibacillus group</taxon>
        <taxon>Aneurinibacillus</taxon>
    </lineage>
</organism>
<gene>
    <name evidence="1" type="ORF">ADA01nite_18440</name>
</gene>
<sequence>MIGSSAAVDIMLVLRQNNTKINNIQSFKRSFNYYPTSLSDIFFFCENYEKRRGEK</sequence>
<proteinExistence type="predicted"/>
<dbReference type="EMBL" id="BJXX01000078">
    <property type="protein sequence ID" value="GEN34384.1"/>
    <property type="molecule type" value="Genomic_DNA"/>
</dbReference>